<dbReference type="HOGENOM" id="CLU_944365_0_0_1"/>
<dbReference type="GO" id="GO:0005637">
    <property type="term" value="C:nuclear inner membrane"/>
    <property type="evidence" value="ECO:0000318"/>
    <property type="project" value="GO_Central"/>
</dbReference>
<accession>B3RNV7</accession>
<dbReference type="EMBL" id="DS985242">
    <property type="protein sequence ID" value="EDV28080.1"/>
    <property type="molecule type" value="Genomic_DNA"/>
</dbReference>
<dbReference type="AlphaFoldDB" id="B3RNV7"/>
<dbReference type="CTD" id="6751129"/>
<dbReference type="GO" id="GO:0070197">
    <property type="term" value="P:meiotic attachment of telomere to nuclear envelope"/>
    <property type="evidence" value="ECO:0000318"/>
    <property type="project" value="GO_Central"/>
</dbReference>
<dbReference type="GO" id="GO:0007129">
    <property type="term" value="P:homologous chromosome pairing at meiosis"/>
    <property type="evidence" value="ECO:0000318"/>
    <property type="project" value="GO_Central"/>
</dbReference>
<dbReference type="eggNOG" id="ENOG502SFB7">
    <property type="taxonomic scope" value="Eukaryota"/>
</dbReference>
<protein>
    <submittedName>
        <fullName evidence="2">Uncharacterized protein</fullName>
    </submittedName>
</protein>
<dbReference type="PANTHER" id="PTHR35824:SF1">
    <property type="entry name" value="MEMBRANE-ANCHORED JUNCTION PROTEIN"/>
    <property type="match status" value="1"/>
</dbReference>
<dbReference type="PANTHER" id="PTHR35824">
    <property type="entry name" value="MEMBRANE-ANCHORED JUNCTION PROTEIN MAJIN"/>
    <property type="match status" value="1"/>
</dbReference>
<dbReference type="GO" id="GO:0003677">
    <property type="term" value="F:DNA binding"/>
    <property type="evidence" value="ECO:0007669"/>
    <property type="project" value="InterPro"/>
</dbReference>
<dbReference type="KEGG" id="tad:TRIADDRAFT_53306"/>
<evidence type="ECO:0000256" key="1">
    <source>
        <dbReference type="SAM" id="MobiDB-lite"/>
    </source>
</evidence>
<dbReference type="GeneID" id="6751129"/>
<keyword evidence="3" id="KW-1185">Reference proteome</keyword>
<feature type="region of interest" description="Disordered" evidence="1">
    <location>
        <begin position="126"/>
        <end position="181"/>
    </location>
</feature>
<dbReference type="RefSeq" id="XP_002109914.1">
    <property type="nucleotide sequence ID" value="XM_002109878.1"/>
</dbReference>
<proteinExistence type="predicted"/>
<evidence type="ECO:0000313" key="2">
    <source>
        <dbReference type="EMBL" id="EDV28080.1"/>
    </source>
</evidence>
<dbReference type="Proteomes" id="UP000009022">
    <property type="component" value="Unassembled WGS sequence"/>
</dbReference>
<organism evidence="2 3">
    <name type="scientific">Trichoplax adhaerens</name>
    <name type="common">Trichoplax reptans</name>
    <dbReference type="NCBI Taxonomy" id="10228"/>
    <lineage>
        <taxon>Eukaryota</taxon>
        <taxon>Metazoa</taxon>
        <taxon>Placozoa</taxon>
        <taxon>Uniplacotomia</taxon>
        <taxon>Trichoplacea</taxon>
        <taxon>Trichoplacidae</taxon>
        <taxon>Trichoplax</taxon>
    </lineage>
</organism>
<feature type="compositionally biased region" description="Basic and acidic residues" evidence="1">
    <location>
        <begin position="164"/>
        <end position="174"/>
    </location>
</feature>
<sequence>MEESTLPQSEMHLITIGNVLYKIKLFAKRDKNSTVEEEKKFWARRDVRHDMKRMITFILQHESRLFPIRSDTFIAYPYKKLWHKGQDLSYFRDNNRLNVSKFEFVLFLQNISNDPVHQEQLQSIAKNKNLRSNNTRSKRKHLSLESNYVGHNSSSGSTAKKSKKADCDRGKKDQLPGALEADNVQVENATISNEKICDTAIRQSADDSCSSSSTVGDEDNNTGSNRNIVTTALACDEATEENKVSNDDNSSLIDADIGRIEQLANRNYKLHKDRGNTNESTGSFLMAFFNRFTYS</sequence>
<feature type="region of interest" description="Disordered" evidence="1">
    <location>
        <begin position="206"/>
        <end position="225"/>
    </location>
</feature>
<reference evidence="2 3" key="1">
    <citation type="journal article" date="2008" name="Nature">
        <title>The Trichoplax genome and the nature of placozoans.</title>
        <authorList>
            <person name="Srivastava M."/>
            <person name="Begovic E."/>
            <person name="Chapman J."/>
            <person name="Putnam N.H."/>
            <person name="Hellsten U."/>
            <person name="Kawashima T."/>
            <person name="Kuo A."/>
            <person name="Mitros T."/>
            <person name="Salamov A."/>
            <person name="Carpenter M.L."/>
            <person name="Signorovitch A.Y."/>
            <person name="Moreno M.A."/>
            <person name="Kamm K."/>
            <person name="Grimwood J."/>
            <person name="Schmutz J."/>
            <person name="Shapiro H."/>
            <person name="Grigoriev I.V."/>
            <person name="Buss L.W."/>
            <person name="Schierwater B."/>
            <person name="Dellaporta S.L."/>
            <person name="Rokhsar D.S."/>
        </authorList>
    </citation>
    <scope>NUCLEOTIDE SEQUENCE [LARGE SCALE GENOMIC DNA]</scope>
    <source>
        <strain evidence="2 3">Grell-BS-1999</strain>
    </source>
</reference>
<feature type="compositionally biased region" description="Low complexity" evidence="1">
    <location>
        <begin position="206"/>
        <end position="215"/>
    </location>
</feature>
<evidence type="ECO:0000313" key="3">
    <source>
        <dbReference type="Proteomes" id="UP000009022"/>
    </source>
</evidence>
<dbReference type="InParanoid" id="B3RNV7"/>
<name>B3RNV7_TRIAD</name>
<dbReference type="InterPro" id="IPR027816">
    <property type="entry name" value="MAJIN"/>
</dbReference>
<gene>
    <name evidence="2" type="ORF">TRIADDRAFT_53306</name>
</gene>
<feature type="compositionally biased region" description="Polar residues" evidence="1">
    <location>
        <begin position="126"/>
        <end position="135"/>
    </location>
</feature>